<name>A0A919WHB3_9BACI</name>
<evidence type="ECO:0000259" key="1">
    <source>
        <dbReference type="SMART" id="SM00849"/>
    </source>
</evidence>
<dbReference type="PANTHER" id="PTHR23131">
    <property type="entry name" value="ENDORIBONUCLEASE LACTB2"/>
    <property type="match status" value="1"/>
</dbReference>
<keyword evidence="3" id="KW-1185">Reference proteome</keyword>
<gene>
    <name evidence="2" type="ORF">J27TS8_17860</name>
</gene>
<sequence length="273" mass="31511">MFVKKRSIKGEKGNVRYIEGLVTFHNVHLNVYCFELDGVLIDTGAQVLLNEFTPFFAESTLEQVVITHYHEDHTGGAAYLHSKLKLPIYQNEMTIEQCAKKADYPKYRKFFWGTRKPYHARPLSKTFSSRTATWDVIATPGHSSDHLSFLNRETGQLFSGDLYVTAKTKLVLREENIPLIIQSIETVLTYDFEEMFCCHAGFVKDGRKALTKKLHYLQELQGKTLALRKQGLTEYEIQAELFSKKYPITFFSSGEWDSIHIIRSILRENALDK</sequence>
<proteinExistence type="predicted"/>
<dbReference type="RefSeq" id="WP_235879583.1">
    <property type="nucleotide sequence ID" value="NZ_BORC01000002.1"/>
</dbReference>
<dbReference type="InterPro" id="IPR036866">
    <property type="entry name" value="RibonucZ/Hydroxyglut_hydro"/>
</dbReference>
<dbReference type="InterPro" id="IPR001279">
    <property type="entry name" value="Metallo-B-lactamas"/>
</dbReference>
<feature type="domain" description="Metallo-beta-lactamase" evidence="1">
    <location>
        <begin position="30"/>
        <end position="199"/>
    </location>
</feature>
<dbReference type="InterPro" id="IPR050662">
    <property type="entry name" value="Sec-metab_biosynth-thioest"/>
</dbReference>
<evidence type="ECO:0000313" key="2">
    <source>
        <dbReference type="EMBL" id="GIN61793.1"/>
    </source>
</evidence>
<organism evidence="2 3">
    <name type="scientific">Robertmurraya siralis</name>
    <dbReference type="NCBI Taxonomy" id="77777"/>
    <lineage>
        <taxon>Bacteria</taxon>
        <taxon>Bacillati</taxon>
        <taxon>Bacillota</taxon>
        <taxon>Bacilli</taxon>
        <taxon>Bacillales</taxon>
        <taxon>Bacillaceae</taxon>
        <taxon>Robertmurraya</taxon>
    </lineage>
</organism>
<accession>A0A919WHB3</accession>
<reference evidence="2" key="1">
    <citation type="submission" date="2021-03" db="EMBL/GenBank/DDBJ databases">
        <title>Antimicrobial resistance genes in bacteria isolated from Japanese honey, and their potential for conferring macrolide and lincosamide resistance in the American foulbrood pathogen Paenibacillus larvae.</title>
        <authorList>
            <person name="Okamoto M."/>
            <person name="Kumagai M."/>
            <person name="Kanamori H."/>
            <person name="Takamatsu D."/>
        </authorList>
    </citation>
    <scope>NUCLEOTIDE SEQUENCE</scope>
    <source>
        <strain evidence="2">J27TS8</strain>
    </source>
</reference>
<dbReference type="Gene3D" id="3.60.15.10">
    <property type="entry name" value="Ribonuclease Z/Hydroxyacylglutathione hydrolase-like"/>
    <property type="match status" value="1"/>
</dbReference>
<dbReference type="Proteomes" id="UP000682111">
    <property type="component" value="Unassembled WGS sequence"/>
</dbReference>
<comment type="caution">
    <text evidence="2">The sequence shown here is derived from an EMBL/GenBank/DDBJ whole genome shotgun (WGS) entry which is preliminary data.</text>
</comment>
<dbReference type="Pfam" id="PF00753">
    <property type="entry name" value="Lactamase_B"/>
    <property type="match status" value="1"/>
</dbReference>
<dbReference type="EMBL" id="BORC01000002">
    <property type="protein sequence ID" value="GIN61793.1"/>
    <property type="molecule type" value="Genomic_DNA"/>
</dbReference>
<dbReference type="SUPFAM" id="SSF56281">
    <property type="entry name" value="Metallo-hydrolase/oxidoreductase"/>
    <property type="match status" value="1"/>
</dbReference>
<dbReference type="AlphaFoldDB" id="A0A919WHB3"/>
<protein>
    <recommendedName>
        <fullName evidence="1">Metallo-beta-lactamase domain-containing protein</fullName>
    </recommendedName>
</protein>
<evidence type="ECO:0000313" key="3">
    <source>
        <dbReference type="Proteomes" id="UP000682111"/>
    </source>
</evidence>
<dbReference type="SMART" id="SM00849">
    <property type="entry name" value="Lactamase_B"/>
    <property type="match status" value="1"/>
</dbReference>